<keyword evidence="1" id="KW-1133">Transmembrane helix</keyword>
<proteinExistence type="predicted"/>
<sequence>MPFQVGIIVTLVVFVIGAGLLTAFAIRGIKNEDKQAGK</sequence>
<keyword evidence="1" id="KW-0812">Transmembrane</keyword>
<accession>A0A543Q2A4</accession>
<dbReference type="AlphaFoldDB" id="A0A543Q2A4"/>
<dbReference type="Proteomes" id="UP000315403">
    <property type="component" value="Unassembled WGS sequence"/>
</dbReference>
<keyword evidence="1" id="KW-0472">Membrane</keyword>
<evidence type="ECO:0000313" key="3">
    <source>
        <dbReference type="Proteomes" id="UP000315403"/>
    </source>
</evidence>
<name>A0A543Q2A4_ACITH</name>
<protein>
    <submittedName>
        <fullName evidence="2">Uncharacterized protein</fullName>
    </submittedName>
</protein>
<dbReference type="EMBL" id="SZUV01000001">
    <property type="protein sequence ID" value="TQN50467.1"/>
    <property type="molecule type" value="Genomic_DNA"/>
</dbReference>
<evidence type="ECO:0000313" key="2">
    <source>
        <dbReference type="EMBL" id="TQN50467.1"/>
    </source>
</evidence>
<feature type="transmembrane region" description="Helical" evidence="1">
    <location>
        <begin position="6"/>
        <end position="26"/>
    </location>
</feature>
<gene>
    <name evidence="2" type="ORF">DLNHIDIE_00320</name>
</gene>
<comment type="caution">
    <text evidence="2">The sequence shown here is derived from an EMBL/GenBank/DDBJ whole genome shotgun (WGS) entry which is preliminary data.</text>
</comment>
<organism evidence="2 3">
    <name type="scientific">Acidithiobacillus thiooxidans ATCC 19377</name>
    <dbReference type="NCBI Taxonomy" id="637390"/>
    <lineage>
        <taxon>Bacteria</taxon>
        <taxon>Pseudomonadati</taxon>
        <taxon>Pseudomonadota</taxon>
        <taxon>Acidithiobacillia</taxon>
        <taxon>Acidithiobacillales</taxon>
        <taxon>Acidithiobacillaceae</taxon>
        <taxon>Acidithiobacillus</taxon>
    </lineage>
</organism>
<evidence type="ECO:0000256" key="1">
    <source>
        <dbReference type="SAM" id="Phobius"/>
    </source>
</evidence>
<reference evidence="2 3" key="1">
    <citation type="submission" date="2019-03" db="EMBL/GenBank/DDBJ databases">
        <title>New insights into Acidothiobacillus thiooxidans sulfur metabolism through coupled gene expression, solution geochemistry, microscopy and spectroscopy analyses.</title>
        <authorList>
            <person name="Camacho D."/>
            <person name="Frazao R."/>
            <person name="Fouillen A."/>
            <person name="Nanci A."/>
            <person name="Lang B.F."/>
            <person name="Apte S.C."/>
            <person name="Baron C."/>
            <person name="Warren L.A."/>
        </authorList>
    </citation>
    <scope>NUCLEOTIDE SEQUENCE [LARGE SCALE GENOMIC DNA]</scope>
    <source>
        <strain evidence="2 3">ATCC 19377</strain>
    </source>
</reference>